<evidence type="ECO:0000259" key="4">
    <source>
        <dbReference type="Pfam" id="PF13193"/>
    </source>
</evidence>
<evidence type="ECO:0000256" key="2">
    <source>
        <dbReference type="ARBA" id="ARBA00022598"/>
    </source>
</evidence>
<dbReference type="SUPFAM" id="SSF56801">
    <property type="entry name" value="Acetyl-CoA synthetase-like"/>
    <property type="match status" value="1"/>
</dbReference>
<evidence type="ECO:0000313" key="6">
    <source>
        <dbReference type="Proteomes" id="UP000373149"/>
    </source>
</evidence>
<dbReference type="Gene3D" id="3.30.300.30">
    <property type="match status" value="1"/>
</dbReference>
<comment type="caution">
    <text evidence="5">The sequence shown here is derived from an EMBL/GenBank/DDBJ whole genome shotgun (WGS) entry which is preliminary data.</text>
</comment>
<sequence>MCTSTNQSKRAFVRARCSSKGDYTNDCLFCRWRRRATRMSESYTGAASTTADVLWAAADSHPDRMCVTELDRADGALSYDGMRRRTAATAGALRGLGVEPGDRVAVLLPNSIEYVATWLGAMACGSVVVPLNVRLLRDDYLHMLSDSGSRILVTEGAFLERFPELGRLPDLRVVRADGTGPGSLVAARSAGTPLDRPVPRNGDDVASLMYTSGTTGLPKAVMLTHDSWRSVADTAIRVLGFGTDEVTLHVAPLTHGAGFLLPPTLMKGGHNLLARSYDAARTASLLTSRGVTGMFMVPSMIRMLLDALPPGYVAPATLRRIYYAGSPIEPATLREATEVFDGRLVQSFAQMESPMFFTVLDQEDHVRAARGPRAHLARSAGRVLPEVGLAVVDAAGVPVPCGQPGEILAKAPQTMAGYWNRPQETAEALTDGWLRTGDVGRLDEDGYLFLVDRKKDMIVTGGSNVYAREVEQVLLGLPGVRDAAVIGLPHRIWGEAVTAVLVPDGPPPPDEEILRGCRSALAGYRVPKRVVWMDELPRNAYGKVLKRRLRERLSVTSGTAPQ</sequence>
<dbReference type="InterPro" id="IPR020845">
    <property type="entry name" value="AMP-binding_CS"/>
</dbReference>
<evidence type="ECO:0000259" key="3">
    <source>
        <dbReference type="Pfam" id="PF00501"/>
    </source>
</evidence>
<keyword evidence="2 5" id="KW-0436">Ligase</keyword>
<dbReference type="PANTHER" id="PTHR43201">
    <property type="entry name" value="ACYL-COA SYNTHETASE"/>
    <property type="match status" value="1"/>
</dbReference>
<dbReference type="PANTHER" id="PTHR43201:SF5">
    <property type="entry name" value="MEDIUM-CHAIN ACYL-COA LIGASE ACSF2, MITOCHONDRIAL"/>
    <property type="match status" value="1"/>
</dbReference>
<protein>
    <submittedName>
        <fullName evidence="5">Long-chain fatty acid--CoA ligase</fullName>
    </submittedName>
</protein>
<comment type="similarity">
    <text evidence="1">Belongs to the ATP-dependent AMP-binding enzyme family.</text>
</comment>
<dbReference type="AlphaFoldDB" id="A0A5N8WKY5"/>
<dbReference type="PROSITE" id="PS00455">
    <property type="entry name" value="AMP_BINDING"/>
    <property type="match status" value="1"/>
</dbReference>
<dbReference type="EMBL" id="VMNX01000003">
    <property type="protein sequence ID" value="MPY47496.1"/>
    <property type="molecule type" value="Genomic_DNA"/>
</dbReference>
<proteinExistence type="inferred from homology"/>
<feature type="domain" description="AMP-binding enzyme C-terminal" evidence="4">
    <location>
        <begin position="469"/>
        <end position="543"/>
    </location>
</feature>
<accession>A0A5N8WKY5</accession>
<keyword evidence="6" id="KW-1185">Reference proteome</keyword>
<dbReference type="Pfam" id="PF13193">
    <property type="entry name" value="AMP-binding_C"/>
    <property type="match status" value="1"/>
</dbReference>
<dbReference type="InterPro" id="IPR042099">
    <property type="entry name" value="ANL_N_sf"/>
</dbReference>
<evidence type="ECO:0000313" key="5">
    <source>
        <dbReference type="EMBL" id="MPY47496.1"/>
    </source>
</evidence>
<dbReference type="GO" id="GO:0006631">
    <property type="term" value="P:fatty acid metabolic process"/>
    <property type="evidence" value="ECO:0007669"/>
    <property type="project" value="TreeGrafter"/>
</dbReference>
<dbReference type="Pfam" id="PF00501">
    <property type="entry name" value="AMP-binding"/>
    <property type="match status" value="1"/>
</dbReference>
<gene>
    <name evidence="5" type="ORF">FPZ41_02350</name>
</gene>
<feature type="domain" description="AMP-dependent synthetase/ligase" evidence="3">
    <location>
        <begin position="55"/>
        <end position="419"/>
    </location>
</feature>
<dbReference type="InterPro" id="IPR025110">
    <property type="entry name" value="AMP-bd_C"/>
</dbReference>
<dbReference type="GO" id="GO:0031956">
    <property type="term" value="F:medium-chain fatty acid-CoA ligase activity"/>
    <property type="evidence" value="ECO:0007669"/>
    <property type="project" value="TreeGrafter"/>
</dbReference>
<name>A0A5N8WKY5_9ACTN</name>
<evidence type="ECO:0000256" key="1">
    <source>
        <dbReference type="ARBA" id="ARBA00006432"/>
    </source>
</evidence>
<reference evidence="5 6" key="1">
    <citation type="submission" date="2019-09" db="EMBL/GenBank/DDBJ databases">
        <authorList>
            <person name="Duangmal K."/>
            <person name="Teo W.F.A."/>
            <person name="Lipun K."/>
        </authorList>
    </citation>
    <scope>NUCLEOTIDE SEQUENCE [LARGE SCALE GENOMIC DNA]</scope>
    <source>
        <strain evidence="5 6">K1PN6</strain>
    </source>
</reference>
<dbReference type="InterPro" id="IPR045851">
    <property type="entry name" value="AMP-bd_C_sf"/>
</dbReference>
<dbReference type="InterPro" id="IPR000873">
    <property type="entry name" value="AMP-dep_synth/lig_dom"/>
</dbReference>
<organism evidence="5 6">
    <name type="scientific">Streptomyces acidicola</name>
    <dbReference type="NCBI Taxonomy" id="2596892"/>
    <lineage>
        <taxon>Bacteria</taxon>
        <taxon>Bacillati</taxon>
        <taxon>Actinomycetota</taxon>
        <taxon>Actinomycetes</taxon>
        <taxon>Kitasatosporales</taxon>
        <taxon>Streptomycetaceae</taxon>
        <taxon>Streptomyces</taxon>
    </lineage>
</organism>
<dbReference type="Proteomes" id="UP000373149">
    <property type="component" value="Unassembled WGS sequence"/>
</dbReference>
<dbReference type="Gene3D" id="3.40.50.12780">
    <property type="entry name" value="N-terminal domain of ligase-like"/>
    <property type="match status" value="1"/>
</dbReference>